<dbReference type="EMBL" id="CAJNOL010003889">
    <property type="protein sequence ID" value="CAF1576560.1"/>
    <property type="molecule type" value="Genomic_DNA"/>
</dbReference>
<proteinExistence type="predicted"/>
<evidence type="ECO:0000313" key="1">
    <source>
        <dbReference type="EMBL" id="CAF1576560.1"/>
    </source>
</evidence>
<organism evidence="1 2">
    <name type="scientific">Rotaria sordida</name>
    <dbReference type="NCBI Taxonomy" id="392033"/>
    <lineage>
        <taxon>Eukaryota</taxon>
        <taxon>Metazoa</taxon>
        <taxon>Spiralia</taxon>
        <taxon>Gnathifera</taxon>
        <taxon>Rotifera</taxon>
        <taxon>Eurotatoria</taxon>
        <taxon>Bdelloidea</taxon>
        <taxon>Philodinida</taxon>
        <taxon>Philodinidae</taxon>
        <taxon>Rotaria</taxon>
    </lineage>
</organism>
<feature type="non-terminal residue" evidence="1">
    <location>
        <position position="1"/>
    </location>
</feature>
<sequence length="70" mass="7820">RNQTISLLIRLVQGENGMYFCANSVTPANGHDLSLISGFAVAQLIGAEYPFPDDLDALRDFNRFKRMCIN</sequence>
<comment type="caution">
    <text evidence="1">The sequence shown here is derived from an EMBL/GenBank/DDBJ whole genome shotgun (WGS) entry which is preliminary data.</text>
</comment>
<keyword evidence="2" id="KW-1185">Reference proteome</keyword>
<name>A0A815YUY2_9BILA</name>
<dbReference type="Proteomes" id="UP000663870">
    <property type="component" value="Unassembled WGS sequence"/>
</dbReference>
<accession>A0A815YUY2</accession>
<dbReference type="AlphaFoldDB" id="A0A815YUY2"/>
<evidence type="ECO:0000313" key="2">
    <source>
        <dbReference type="Proteomes" id="UP000663870"/>
    </source>
</evidence>
<reference evidence="1" key="1">
    <citation type="submission" date="2021-02" db="EMBL/GenBank/DDBJ databases">
        <authorList>
            <person name="Nowell W R."/>
        </authorList>
    </citation>
    <scope>NUCLEOTIDE SEQUENCE</scope>
</reference>
<protein>
    <submittedName>
        <fullName evidence="1">Uncharacterized protein</fullName>
    </submittedName>
</protein>
<gene>
    <name evidence="1" type="ORF">JXQ802_LOCUS45750</name>
</gene>